<dbReference type="AlphaFoldDB" id="A0A0C2MZ22"/>
<protein>
    <submittedName>
        <fullName evidence="1">Uncharacterized protein</fullName>
    </submittedName>
</protein>
<gene>
    <name evidence="1" type="ORF">RF11_13274</name>
</gene>
<sequence length="125" mass="14186">MPLLSFWPACIDEYSLLFDKGDNFILSFSTTYLCNTAFSAVGDKDELEVKAGYYDGIRVKICAMFQKSPETITIKMRKIDTLDFQNISSKKKIYAPEFDTSVFEMLKPAPVHNYNAYISTAVATH</sequence>
<reference evidence="1 2" key="1">
    <citation type="journal article" date="2014" name="Genome Biol. Evol.">
        <title>The genome of the myxosporean Thelohanellus kitauei shows adaptations to nutrient acquisition within its fish host.</title>
        <authorList>
            <person name="Yang Y."/>
            <person name="Xiong J."/>
            <person name="Zhou Z."/>
            <person name="Huo F."/>
            <person name="Miao W."/>
            <person name="Ran C."/>
            <person name="Liu Y."/>
            <person name="Zhang J."/>
            <person name="Feng J."/>
            <person name="Wang M."/>
            <person name="Wang M."/>
            <person name="Wang L."/>
            <person name="Yao B."/>
        </authorList>
    </citation>
    <scope>NUCLEOTIDE SEQUENCE [LARGE SCALE GENOMIC DNA]</scope>
    <source>
        <strain evidence="1">Wuqing</strain>
    </source>
</reference>
<evidence type="ECO:0000313" key="1">
    <source>
        <dbReference type="EMBL" id="KII72576.1"/>
    </source>
</evidence>
<keyword evidence="2" id="KW-1185">Reference proteome</keyword>
<dbReference type="Proteomes" id="UP000031668">
    <property type="component" value="Unassembled WGS sequence"/>
</dbReference>
<proteinExistence type="predicted"/>
<evidence type="ECO:0000313" key="2">
    <source>
        <dbReference type="Proteomes" id="UP000031668"/>
    </source>
</evidence>
<dbReference type="EMBL" id="JWZT01001163">
    <property type="protein sequence ID" value="KII72576.1"/>
    <property type="molecule type" value="Genomic_DNA"/>
</dbReference>
<organism evidence="1 2">
    <name type="scientific">Thelohanellus kitauei</name>
    <name type="common">Myxosporean</name>
    <dbReference type="NCBI Taxonomy" id="669202"/>
    <lineage>
        <taxon>Eukaryota</taxon>
        <taxon>Metazoa</taxon>
        <taxon>Cnidaria</taxon>
        <taxon>Myxozoa</taxon>
        <taxon>Myxosporea</taxon>
        <taxon>Bivalvulida</taxon>
        <taxon>Platysporina</taxon>
        <taxon>Myxobolidae</taxon>
        <taxon>Thelohanellus</taxon>
    </lineage>
</organism>
<comment type="caution">
    <text evidence="1">The sequence shown here is derived from an EMBL/GenBank/DDBJ whole genome shotgun (WGS) entry which is preliminary data.</text>
</comment>
<name>A0A0C2MZ22_THEKT</name>
<accession>A0A0C2MZ22</accession>